<dbReference type="InterPro" id="IPR036320">
    <property type="entry name" value="Glycosyl_Trfase_fam3_N_dom_sf"/>
</dbReference>
<dbReference type="Proteomes" id="UP001293791">
    <property type="component" value="Unassembled WGS sequence"/>
</dbReference>
<organism evidence="4 5">
    <name type="scientific">Candidatus Cyrtobacter comes</name>
    <dbReference type="NCBI Taxonomy" id="675776"/>
    <lineage>
        <taxon>Bacteria</taxon>
        <taxon>Pseudomonadati</taxon>
        <taxon>Pseudomonadota</taxon>
        <taxon>Alphaproteobacteria</taxon>
        <taxon>Rickettsiales</taxon>
        <taxon>Candidatus Midichloriaceae</taxon>
        <taxon>Candidatus Cyrtobacter</taxon>
    </lineage>
</organism>
<name>A0ABU5L6W5_9RICK</name>
<feature type="domain" description="Glycosyl transferase family 3 N-terminal" evidence="3">
    <location>
        <begin position="6"/>
        <end position="64"/>
    </location>
</feature>
<keyword evidence="2" id="KW-0808">Transferase</keyword>
<dbReference type="Pfam" id="PF02885">
    <property type="entry name" value="Glycos_trans_3N"/>
    <property type="match status" value="1"/>
</dbReference>
<proteinExistence type="predicted"/>
<evidence type="ECO:0000313" key="5">
    <source>
        <dbReference type="Proteomes" id="UP001293791"/>
    </source>
</evidence>
<evidence type="ECO:0000259" key="3">
    <source>
        <dbReference type="Pfam" id="PF02885"/>
    </source>
</evidence>
<evidence type="ECO:0000313" key="4">
    <source>
        <dbReference type="EMBL" id="MDZ5761869.1"/>
    </source>
</evidence>
<sequence>MQSISQYIARLIDGHGLSHDQILHAMNAISRGYSCPAQVASFLTALHMKGVSAHEAASIASAIQKIINPTGVRGQNNIFISSKNINTLHMILSFYMRNIGYAITINTDTKIEDCSSINYIKEGTIPLIKIENNTYKTQLKEFALMKKILGFCSIVDEIQYLTPKNLCFSYAIIESTLQENLLINIAKALGFQKIIALTQLNTNEYWVSLYEGLYAIHQEYIYLETKVLDKINYINMEHSKLAYIVSIIAAFINEGRSQNDHYIHFMEQVETKSLLESMIYIKAEQDFINHYTY</sequence>
<keyword evidence="5" id="KW-1185">Reference proteome</keyword>
<dbReference type="Gene3D" id="1.20.970.10">
    <property type="entry name" value="Transferase, Pyrimidine Nucleoside Phosphorylase, Chain C"/>
    <property type="match status" value="1"/>
</dbReference>
<reference evidence="4 5" key="1">
    <citation type="submission" date="2023-02" db="EMBL/GenBank/DDBJ databases">
        <title>Host association and intracellularity evolved multiple times independently in the Rickettsiales.</title>
        <authorList>
            <person name="Castelli M."/>
            <person name="Nardi T."/>
            <person name="Gammuto L."/>
            <person name="Bellinzona G."/>
            <person name="Sabaneyeva E."/>
            <person name="Potekhin A."/>
            <person name="Serra V."/>
            <person name="Petroni G."/>
            <person name="Sassera D."/>
        </authorList>
    </citation>
    <scope>NUCLEOTIDE SEQUENCE [LARGE SCALE GENOMIC DNA]</scope>
    <source>
        <strain evidence="4 5">BOD18</strain>
    </source>
</reference>
<evidence type="ECO:0000256" key="2">
    <source>
        <dbReference type="ARBA" id="ARBA00022679"/>
    </source>
</evidence>
<dbReference type="SUPFAM" id="SSF47648">
    <property type="entry name" value="Nucleoside phosphorylase/phosphoribosyltransferase N-terminal domain"/>
    <property type="match status" value="1"/>
</dbReference>
<dbReference type="InterPro" id="IPR017459">
    <property type="entry name" value="Glycosyl_Trfase_fam3_N_dom"/>
</dbReference>
<gene>
    <name evidence="4" type="ORF">Cyrtocomes_00229</name>
</gene>
<evidence type="ECO:0000256" key="1">
    <source>
        <dbReference type="ARBA" id="ARBA00022676"/>
    </source>
</evidence>
<protein>
    <submittedName>
        <fullName evidence="4">Glycosyltransferase domain protein</fullName>
    </submittedName>
</protein>
<keyword evidence="1" id="KW-0328">Glycosyltransferase</keyword>
<dbReference type="EMBL" id="JARGYT010000008">
    <property type="protein sequence ID" value="MDZ5761869.1"/>
    <property type="molecule type" value="Genomic_DNA"/>
</dbReference>
<accession>A0ABU5L6W5</accession>
<comment type="caution">
    <text evidence="4">The sequence shown here is derived from an EMBL/GenBank/DDBJ whole genome shotgun (WGS) entry which is preliminary data.</text>
</comment>
<dbReference type="RefSeq" id="WP_322497371.1">
    <property type="nucleotide sequence ID" value="NZ_JARGYT010000008.1"/>
</dbReference>